<dbReference type="PROSITE" id="PS50110">
    <property type="entry name" value="RESPONSE_REGULATORY"/>
    <property type="match status" value="1"/>
</dbReference>
<protein>
    <submittedName>
        <fullName evidence="4">Response regulator</fullName>
    </submittedName>
</protein>
<dbReference type="OrthoDB" id="5349310at2"/>
<comment type="caution">
    <text evidence="4">The sequence shown here is derived from an EMBL/GenBank/DDBJ whole genome shotgun (WGS) entry which is preliminary data.</text>
</comment>
<dbReference type="PANTHER" id="PTHR43228">
    <property type="entry name" value="TWO-COMPONENT RESPONSE REGULATOR"/>
    <property type="match status" value="1"/>
</dbReference>
<dbReference type="InterPro" id="IPR011006">
    <property type="entry name" value="CheY-like_superfamily"/>
</dbReference>
<evidence type="ECO:0000256" key="1">
    <source>
        <dbReference type="PROSITE-ProRule" id="PRU00169"/>
    </source>
</evidence>
<feature type="modified residue" description="4-aspartylphosphate" evidence="1">
    <location>
        <position position="55"/>
    </location>
</feature>
<name>A0A5R8XY21_9BACT</name>
<dbReference type="SUPFAM" id="SSF55785">
    <property type="entry name" value="PYP-like sensor domain (PAS domain)"/>
    <property type="match status" value="1"/>
</dbReference>
<dbReference type="CDD" id="cd17536">
    <property type="entry name" value="REC_YesN-like"/>
    <property type="match status" value="1"/>
</dbReference>
<evidence type="ECO:0000259" key="3">
    <source>
        <dbReference type="PROSITE" id="PS50112"/>
    </source>
</evidence>
<proteinExistence type="predicted"/>
<reference evidence="4 5" key="1">
    <citation type="submission" date="2019-05" db="EMBL/GenBank/DDBJ databases">
        <title>Arcobacter sp. nov., isolated from sea sediment.</title>
        <authorList>
            <person name="Kim W."/>
        </authorList>
    </citation>
    <scope>NUCLEOTIDE SEQUENCE [LARGE SCALE GENOMIC DNA]</scope>
    <source>
        <strain evidence="4 5">CAU 1517</strain>
    </source>
</reference>
<feature type="domain" description="Response regulatory" evidence="2">
    <location>
        <begin position="6"/>
        <end position="120"/>
    </location>
</feature>
<dbReference type="SMART" id="SM00448">
    <property type="entry name" value="REC"/>
    <property type="match status" value="1"/>
</dbReference>
<feature type="domain" description="PAS" evidence="3">
    <location>
        <begin position="139"/>
        <end position="209"/>
    </location>
</feature>
<dbReference type="Proteomes" id="UP000308901">
    <property type="component" value="Unassembled WGS sequence"/>
</dbReference>
<dbReference type="Pfam" id="PF13426">
    <property type="entry name" value="PAS_9"/>
    <property type="match status" value="1"/>
</dbReference>
<evidence type="ECO:0000259" key="2">
    <source>
        <dbReference type="PROSITE" id="PS50110"/>
    </source>
</evidence>
<keyword evidence="5" id="KW-1185">Reference proteome</keyword>
<sequence length="248" mass="29131">MKKIDSILYVEDELNVQNECSEFLEMFCTTLYLAKDGEEGLKLYKQFNPELIVSDIKMPNMDGIEMIKKIKELNSKTPVIFTTAFNDTNYLHDSIKLQVDGYILKPIDLEQFEELLIKIIYQLNLEKEQVKLKKKLDKNHDNLQAIFDFIDYGRIIINYSSKILKINDSLCETLNLNKKEIIGQKCFDILSLKEFQSGNDIFDEIIEKRSIKKRKVTLYNSKKERKDALVEGFVLPNTDEIFLSFEWL</sequence>
<dbReference type="InterPro" id="IPR001789">
    <property type="entry name" value="Sig_transdc_resp-reg_receiver"/>
</dbReference>
<dbReference type="Gene3D" id="3.30.450.20">
    <property type="entry name" value="PAS domain"/>
    <property type="match status" value="1"/>
</dbReference>
<dbReference type="Pfam" id="PF00072">
    <property type="entry name" value="Response_reg"/>
    <property type="match status" value="1"/>
</dbReference>
<dbReference type="InterPro" id="IPR035965">
    <property type="entry name" value="PAS-like_dom_sf"/>
</dbReference>
<dbReference type="PANTHER" id="PTHR43228:SF1">
    <property type="entry name" value="TWO-COMPONENT RESPONSE REGULATOR ARR22"/>
    <property type="match status" value="1"/>
</dbReference>
<dbReference type="InterPro" id="IPR052048">
    <property type="entry name" value="ST_Response_Regulator"/>
</dbReference>
<evidence type="ECO:0000313" key="5">
    <source>
        <dbReference type="Proteomes" id="UP000308901"/>
    </source>
</evidence>
<dbReference type="EMBL" id="VANU01000006">
    <property type="protein sequence ID" value="TLP36151.1"/>
    <property type="molecule type" value="Genomic_DNA"/>
</dbReference>
<dbReference type="SUPFAM" id="SSF52172">
    <property type="entry name" value="CheY-like"/>
    <property type="match status" value="1"/>
</dbReference>
<evidence type="ECO:0000313" key="4">
    <source>
        <dbReference type="EMBL" id="TLP36151.1"/>
    </source>
</evidence>
<dbReference type="PROSITE" id="PS50112">
    <property type="entry name" value="PAS"/>
    <property type="match status" value="1"/>
</dbReference>
<dbReference type="InterPro" id="IPR000014">
    <property type="entry name" value="PAS"/>
</dbReference>
<organism evidence="4 5">
    <name type="scientific">Arcobacter arenosus</name>
    <dbReference type="NCBI Taxonomy" id="2576037"/>
    <lineage>
        <taxon>Bacteria</taxon>
        <taxon>Pseudomonadati</taxon>
        <taxon>Campylobacterota</taxon>
        <taxon>Epsilonproteobacteria</taxon>
        <taxon>Campylobacterales</taxon>
        <taxon>Arcobacteraceae</taxon>
        <taxon>Arcobacter</taxon>
    </lineage>
</organism>
<dbReference type="Gene3D" id="3.40.50.2300">
    <property type="match status" value="1"/>
</dbReference>
<dbReference type="AlphaFoldDB" id="A0A5R8XY21"/>
<keyword evidence="1" id="KW-0597">Phosphoprotein</keyword>
<dbReference type="GO" id="GO:0000160">
    <property type="term" value="P:phosphorelay signal transduction system"/>
    <property type="evidence" value="ECO:0007669"/>
    <property type="project" value="InterPro"/>
</dbReference>
<gene>
    <name evidence="4" type="ORF">FDK22_12820</name>
</gene>
<accession>A0A5R8XY21</accession>
<dbReference type="RefSeq" id="WP_138153381.1">
    <property type="nucleotide sequence ID" value="NZ_VANU01000006.1"/>
</dbReference>